<dbReference type="InterPro" id="IPR001179">
    <property type="entry name" value="PPIase_FKBP_dom"/>
</dbReference>
<dbReference type="InterPro" id="IPR050754">
    <property type="entry name" value="FKBP4/5/8-like"/>
</dbReference>
<keyword evidence="1" id="KW-0677">Repeat</keyword>
<dbReference type="STRING" id="946362.F2TWD7"/>
<name>F2TWD7_SALR5</name>
<proteinExistence type="predicted"/>
<dbReference type="RefSeq" id="XP_004998952.1">
    <property type="nucleotide sequence ID" value="XM_004998895.1"/>
</dbReference>
<dbReference type="Gene3D" id="3.10.50.40">
    <property type="match status" value="1"/>
</dbReference>
<evidence type="ECO:0000259" key="4">
    <source>
        <dbReference type="Pfam" id="PF00254"/>
    </source>
</evidence>
<gene>
    <name evidence="5" type="ORF">PTSG_00404</name>
</gene>
<evidence type="ECO:0000313" key="6">
    <source>
        <dbReference type="Proteomes" id="UP000007799"/>
    </source>
</evidence>
<accession>F2TWD7</accession>
<feature type="domain" description="PPIase FKBP-type" evidence="4">
    <location>
        <begin position="62"/>
        <end position="128"/>
    </location>
</feature>
<dbReference type="GO" id="GO:0043066">
    <property type="term" value="P:negative regulation of apoptotic process"/>
    <property type="evidence" value="ECO:0007669"/>
    <property type="project" value="TreeGrafter"/>
</dbReference>
<keyword evidence="2" id="KW-0802">TPR repeat</keyword>
<dbReference type="GeneID" id="16067546"/>
<dbReference type="OrthoDB" id="1902587at2759"/>
<feature type="compositionally biased region" description="Basic and acidic residues" evidence="3">
    <location>
        <begin position="1"/>
        <end position="10"/>
    </location>
</feature>
<dbReference type="GO" id="GO:0003755">
    <property type="term" value="F:peptidyl-prolyl cis-trans isomerase activity"/>
    <property type="evidence" value="ECO:0007669"/>
    <property type="project" value="InterPro"/>
</dbReference>
<evidence type="ECO:0000313" key="5">
    <source>
        <dbReference type="EMBL" id="EGD72383.1"/>
    </source>
</evidence>
<keyword evidence="6" id="KW-1185">Reference proteome</keyword>
<evidence type="ECO:0000256" key="1">
    <source>
        <dbReference type="ARBA" id="ARBA00022737"/>
    </source>
</evidence>
<dbReference type="Proteomes" id="UP000007799">
    <property type="component" value="Unassembled WGS sequence"/>
</dbReference>
<dbReference type="Pfam" id="PF00254">
    <property type="entry name" value="FKBP_C"/>
    <property type="match status" value="1"/>
</dbReference>
<reference evidence="5" key="1">
    <citation type="submission" date="2009-08" db="EMBL/GenBank/DDBJ databases">
        <title>Annotation of Salpingoeca rosetta.</title>
        <authorList>
            <consortium name="The Broad Institute Genome Sequencing Platform"/>
            <person name="Russ C."/>
            <person name="Cuomo C."/>
            <person name="Burger G."/>
            <person name="Gray M.W."/>
            <person name="Holland P.W.H."/>
            <person name="King N."/>
            <person name="Lang F.B.F."/>
            <person name="Roger A.J."/>
            <person name="Ruiz-Trillo I."/>
            <person name="Young S.K."/>
            <person name="Zeng Q."/>
            <person name="Gargeya S."/>
            <person name="Alvarado L."/>
            <person name="Berlin A."/>
            <person name="Chapman S.B."/>
            <person name="Chen Z."/>
            <person name="Freedman E."/>
            <person name="Gellesch M."/>
            <person name="Goldberg J."/>
            <person name="Griggs A."/>
            <person name="Gujja S."/>
            <person name="Heilman E."/>
            <person name="Heiman D."/>
            <person name="Howarth C."/>
            <person name="Mehta T."/>
            <person name="Neiman D."/>
            <person name="Pearson M."/>
            <person name="Roberts A."/>
            <person name="Saif S."/>
            <person name="Shea T."/>
            <person name="Shenoy N."/>
            <person name="Sisk P."/>
            <person name="Stolte C."/>
            <person name="Sykes S."/>
            <person name="White J."/>
            <person name="Yandava C."/>
            <person name="Haas B."/>
            <person name="Nusbaum C."/>
            <person name="Birren B."/>
        </authorList>
    </citation>
    <scope>NUCLEOTIDE SEQUENCE [LARGE SCALE GENOMIC DNA]</scope>
    <source>
        <strain evidence="5">ATCC 50818</strain>
    </source>
</reference>
<dbReference type="EMBL" id="GL832955">
    <property type="protein sequence ID" value="EGD72383.1"/>
    <property type="molecule type" value="Genomic_DNA"/>
</dbReference>
<feature type="region of interest" description="Disordered" evidence="3">
    <location>
        <begin position="1"/>
        <end position="23"/>
    </location>
</feature>
<dbReference type="GO" id="GO:0044183">
    <property type="term" value="F:protein folding chaperone"/>
    <property type="evidence" value="ECO:0007669"/>
    <property type="project" value="TreeGrafter"/>
</dbReference>
<evidence type="ECO:0000256" key="3">
    <source>
        <dbReference type="SAM" id="MobiDB-lite"/>
    </source>
</evidence>
<sequence>MTSDQDKVVDVAEVGDGSGGDDGEWEDILGTGALLKKVLAAGDADGVRPMRGCIADITVSCTVNDKNLMEEERTQFQIGEGERHTAWDIAVPLMVKGEHALIKTEKRFVSFDKEDLGDEPEIVFDIQLHSFEETTPDDLMTTEQRIEFA</sequence>
<dbReference type="GO" id="GO:0005829">
    <property type="term" value="C:cytosol"/>
    <property type="evidence" value="ECO:0007669"/>
    <property type="project" value="TreeGrafter"/>
</dbReference>
<dbReference type="GO" id="GO:0016020">
    <property type="term" value="C:membrane"/>
    <property type="evidence" value="ECO:0007669"/>
    <property type="project" value="TreeGrafter"/>
</dbReference>
<dbReference type="KEGG" id="sre:PTSG_00404"/>
<dbReference type="PANTHER" id="PTHR46512:SF1">
    <property type="entry name" value="PEPTIDYLPROLYL ISOMERASE"/>
    <property type="match status" value="1"/>
</dbReference>
<dbReference type="InterPro" id="IPR046357">
    <property type="entry name" value="PPIase_dom_sf"/>
</dbReference>
<dbReference type="InParanoid" id="F2TWD7"/>
<dbReference type="SUPFAM" id="SSF54534">
    <property type="entry name" value="FKBP-like"/>
    <property type="match status" value="1"/>
</dbReference>
<organism evidence="6">
    <name type="scientific">Salpingoeca rosetta (strain ATCC 50818 / BSB-021)</name>
    <dbReference type="NCBI Taxonomy" id="946362"/>
    <lineage>
        <taxon>Eukaryota</taxon>
        <taxon>Choanoflagellata</taxon>
        <taxon>Craspedida</taxon>
        <taxon>Salpingoecidae</taxon>
        <taxon>Salpingoeca</taxon>
    </lineage>
</organism>
<protein>
    <recommendedName>
        <fullName evidence="4">PPIase FKBP-type domain-containing protein</fullName>
    </recommendedName>
</protein>
<dbReference type="AlphaFoldDB" id="F2TWD7"/>
<dbReference type="PANTHER" id="PTHR46512">
    <property type="entry name" value="PEPTIDYLPROLYL ISOMERASE"/>
    <property type="match status" value="1"/>
</dbReference>
<dbReference type="GO" id="GO:0005740">
    <property type="term" value="C:mitochondrial envelope"/>
    <property type="evidence" value="ECO:0007669"/>
    <property type="project" value="TreeGrafter"/>
</dbReference>
<dbReference type="GO" id="GO:0012505">
    <property type="term" value="C:endomembrane system"/>
    <property type="evidence" value="ECO:0007669"/>
    <property type="project" value="TreeGrafter"/>
</dbReference>
<evidence type="ECO:0000256" key="2">
    <source>
        <dbReference type="ARBA" id="ARBA00022803"/>
    </source>
</evidence>